<evidence type="ECO:0000313" key="3">
    <source>
        <dbReference type="EMBL" id="AIG79524.1"/>
    </source>
</evidence>
<dbReference type="GO" id="GO:0005975">
    <property type="term" value="P:carbohydrate metabolic process"/>
    <property type="evidence" value="ECO:0007669"/>
    <property type="project" value="UniProtKB-ARBA"/>
</dbReference>
<dbReference type="InterPro" id="IPR012938">
    <property type="entry name" value="Glc/Sorbosone_DH"/>
</dbReference>
<dbReference type="PROSITE" id="PS50093">
    <property type="entry name" value="PKD"/>
    <property type="match status" value="1"/>
</dbReference>
<dbReference type="STRING" id="208439.AJAP_33580"/>
<feature type="domain" description="PKD" evidence="2">
    <location>
        <begin position="419"/>
        <end position="481"/>
    </location>
</feature>
<dbReference type="InterPro" id="IPR035986">
    <property type="entry name" value="PKD_dom_sf"/>
</dbReference>
<dbReference type="Pfam" id="PF08310">
    <property type="entry name" value="LGFP"/>
    <property type="match status" value="5"/>
</dbReference>
<dbReference type="EMBL" id="CP008953">
    <property type="protein sequence ID" value="AIG79524.1"/>
    <property type="molecule type" value="Genomic_DNA"/>
</dbReference>
<evidence type="ECO:0000313" key="4">
    <source>
        <dbReference type="Proteomes" id="UP000028492"/>
    </source>
</evidence>
<feature type="chain" id="PRO_5001710346" evidence="1">
    <location>
        <begin position="30"/>
        <end position="996"/>
    </location>
</feature>
<dbReference type="SMART" id="SM00089">
    <property type="entry name" value="PKD"/>
    <property type="match status" value="1"/>
</dbReference>
<dbReference type="InterPro" id="IPR006311">
    <property type="entry name" value="TAT_signal"/>
</dbReference>
<dbReference type="InterPro" id="IPR013207">
    <property type="entry name" value="LGFP"/>
</dbReference>
<proteinExistence type="predicted"/>
<dbReference type="KEGG" id="aja:AJAP_33580"/>
<dbReference type="SUPFAM" id="SSF49299">
    <property type="entry name" value="PKD domain"/>
    <property type="match status" value="1"/>
</dbReference>
<dbReference type="HOGENOM" id="CLU_312767_0_0_11"/>
<organism evidence="3 4">
    <name type="scientific">Amycolatopsis japonica</name>
    <dbReference type="NCBI Taxonomy" id="208439"/>
    <lineage>
        <taxon>Bacteria</taxon>
        <taxon>Bacillati</taxon>
        <taxon>Actinomycetota</taxon>
        <taxon>Actinomycetes</taxon>
        <taxon>Pseudonocardiales</taxon>
        <taxon>Pseudonocardiaceae</taxon>
        <taxon>Amycolatopsis</taxon>
        <taxon>Amycolatopsis japonica group</taxon>
    </lineage>
</organism>
<dbReference type="InterPro" id="IPR011041">
    <property type="entry name" value="Quinoprot_gluc/sorb_DH_b-prop"/>
</dbReference>
<protein>
    <submittedName>
        <fullName evidence="3">Glucose/sorbosone dehydrogenase</fullName>
    </submittedName>
</protein>
<gene>
    <name evidence="3" type="ORF">AJAP_33580</name>
</gene>
<accession>A0A075V4T2</accession>
<dbReference type="InterPro" id="IPR013783">
    <property type="entry name" value="Ig-like_fold"/>
</dbReference>
<evidence type="ECO:0000256" key="1">
    <source>
        <dbReference type="SAM" id="SignalP"/>
    </source>
</evidence>
<dbReference type="eggNOG" id="COG3291">
    <property type="taxonomic scope" value="Bacteria"/>
</dbReference>
<dbReference type="InterPro" id="IPR000601">
    <property type="entry name" value="PKD_dom"/>
</dbReference>
<evidence type="ECO:0000259" key="2">
    <source>
        <dbReference type="PROSITE" id="PS50093"/>
    </source>
</evidence>
<dbReference type="AlphaFoldDB" id="A0A075V4T2"/>
<keyword evidence="4" id="KW-1185">Reference proteome</keyword>
<reference evidence="3 4" key="1">
    <citation type="journal article" date="2014" name="J. Biotechnol.">
        <title>Complete genome sequence of the actinobacterium Amycolatopsis japonica MG417-CF17(T) (=DSM 44213T) producing (S,S)-N,N'-ethylenediaminedisuccinic acid.</title>
        <authorList>
            <person name="Stegmann E."/>
            <person name="Albersmeier A."/>
            <person name="Spohn M."/>
            <person name="Gert H."/>
            <person name="Weber T."/>
            <person name="Wohlleben W."/>
            <person name="Kalinowski J."/>
            <person name="Ruckert C."/>
        </authorList>
    </citation>
    <scope>NUCLEOTIDE SEQUENCE [LARGE SCALE GENOMIC DNA]</scope>
    <source>
        <strain evidence="4">MG417-CF17 (DSM 44213)</strain>
    </source>
</reference>
<dbReference type="SUPFAM" id="SSF50952">
    <property type="entry name" value="Soluble quinoprotein glucose dehydrogenase"/>
    <property type="match status" value="1"/>
</dbReference>
<dbReference type="Pfam" id="PF18911">
    <property type="entry name" value="PKD_4"/>
    <property type="match status" value="1"/>
</dbReference>
<dbReference type="CDD" id="cd00146">
    <property type="entry name" value="PKD"/>
    <property type="match status" value="1"/>
</dbReference>
<dbReference type="eggNOG" id="COG2133">
    <property type="taxonomic scope" value="Bacteria"/>
</dbReference>
<sequence>MRTRRSLVVSAAATVLLGTVVTTAPPAQAAPALPTGFALIDTPTGQQAGDLTDAAYLPDGSALTAGRLGSVQLVPRGGQPVQIASLPVHTAGSLGLTGIAVAPDFTTSRTVYTTRALATSTSTQVFRLSKWRAEGVGAPTGLTDETPVLEFPVNADSKGIQDVVVDPGGDVLWVAVGDNATVQAPAGATKDNVDKYALRALDPAHPTGKVLRIGTDGKGRVDNPFYDPGAPTSWRSRNYTSGLRDPRIAVDPRGGVVVTDIGWAARSEANLAFPGQNLKWPCWEGTTRAPGYRDLPECANVANSAPISEATQGATDTLVGGVPYTGTSYPEIYRGLHFVANKSGHTLSTFAFDAGGKPTQAINAIASDIGDPVAVLTAPNGDVVLADSASSKLRRLSYKPANKAPFAAFTGTVTPDTKKISLDAGGSSDPDLDTLDYQWTFGDGTIGSGQVVEHTYSTGDAVTVSLTVSDAHGAVTNASQTFLPGEATPSLSLATADPNTVFSGGETVSVGVSSAEDPTDGPLTAKWRAERMRCPLSDTCEYTTLRTGTGPTFSFAFPNETDTRVVVIATAENSRGVITSQRYTVNPRTARLAVAGNRPARIKIGANESTNRLVTVNSPVQISAPPKSLDAANFVKWPDNQSTEPVRQVQMPVAGLTLRAEYQTPIQKRYADEAPIRTLMGAPVGLELIEGDGHWQQYASGRLYWTDQHGVKAVAGEILTKYVTLGAHAFLGSPSTDELVARAGNGRYNDFTGGPTTGAGSIYWTSSIGAMAIHGEIRAKWQATNGEAGSLGFPTTDQKGTPDGIGRYIHFMNNNASIYWTEATGAHFVMGSIWQKWRSLDWERFFGYPTTDETATPDGVGRYNHFSGNGSIYWSASTGAFEIHGSIRERYKAIGWQTGVGYPITDETWTPGNTGKYNHFRQGGFDHSIYWRAGTNVAWEVKGLIRLRWRDLGWQTSYLGFPISGEYNTPTGKRSDFQYGYITYNGSTGAIEDRRY</sequence>
<name>A0A075V4T2_9PSEU</name>
<keyword evidence="1" id="KW-0732">Signal</keyword>
<dbReference type="Pfam" id="PF07995">
    <property type="entry name" value="GSDH"/>
    <property type="match status" value="1"/>
</dbReference>
<dbReference type="PANTHER" id="PTHR19328:SF13">
    <property type="entry name" value="HIPL1 PROTEIN"/>
    <property type="match status" value="1"/>
</dbReference>
<dbReference type="Gene3D" id="2.120.10.30">
    <property type="entry name" value="TolB, C-terminal domain"/>
    <property type="match status" value="1"/>
</dbReference>
<dbReference type="eggNOG" id="COG5479">
    <property type="taxonomic scope" value="Bacteria"/>
</dbReference>
<feature type="signal peptide" evidence="1">
    <location>
        <begin position="1"/>
        <end position="29"/>
    </location>
</feature>
<dbReference type="InterPro" id="IPR022409">
    <property type="entry name" value="PKD/Chitinase_dom"/>
</dbReference>
<dbReference type="PANTHER" id="PTHR19328">
    <property type="entry name" value="HEDGEHOG-INTERACTING PROTEIN"/>
    <property type="match status" value="1"/>
</dbReference>
<dbReference type="PROSITE" id="PS51318">
    <property type="entry name" value="TAT"/>
    <property type="match status" value="1"/>
</dbReference>
<dbReference type="InterPro" id="IPR011042">
    <property type="entry name" value="6-blade_b-propeller_TolB-like"/>
</dbReference>
<dbReference type="Gene3D" id="2.60.40.10">
    <property type="entry name" value="Immunoglobulins"/>
    <property type="match status" value="1"/>
</dbReference>
<dbReference type="Proteomes" id="UP000028492">
    <property type="component" value="Chromosome"/>
</dbReference>